<dbReference type="PANTHER" id="PTHR33973">
    <property type="entry name" value="OS07G0153300 PROTEIN"/>
    <property type="match status" value="1"/>
</dbReference>
<dbReference type="PANTHER" id="PTHR33973:SF4">
    <property type="entry name" value="OS07G0153300 PROTEIN"/>
    <property type="match status" value="1"/>
</dbReference>
<dbReference type="eggNOG" id="COG3496">
    <property type="taxonomic scope" value="Bacteria"/>
</dbReference>
<dbReference type="EMBL" id="BANR01000011">
    <property type="protein sequence ID" value="GAC49249.1"/>
    <property type="molecule type" value="Genomic_DNA"/>
</dbReference>
<evidence type="ECO:0000313" key="1">
    <source>
        <dbReference type="EMBL" id="GAC49249.1"/>
    </source>
</evidence>
<name>L7KKV4_9ACTN</name>
<dbReference type="Proteomes" id="UP000010988">
    <property type="component" value="Unassembled WGS sequence"/>
</dbReference>
<gene>
    <name evidence="1" type="ORF">GOACH_11_00440</name>
</gene>
<dbReference type="Pfam" id="PF07103">
    <property type="entry name" value="DUF1365"/>
    <property type="match status" value="1"/>
</dbReference>
<dbReference type="InterPro" id="IPR010775">
    <property type="entry name" value="DUF1365"/>
</dbReference>
<proteinExistence type="predicted"/>
<sequence length="266" mass="29652">MTGSTTQLVHSRITHTRLTPIRHAFTYRSVSWLVDIDHLPTLSGPMRVLAHFRAGDHFPEQVIEGQTLRDRLDAHLRGVGIEPPGGTVLVLTSPRVAGYVFNPLSVYWCHHVDGSPAFAVAEVHNTYGGRHCYVVELDDHGRAEVEKEFYVSPFNDVSGRYRLRMPPPADGRVAVSIVLEREGHEPFVASLSGRTEPATPRAILATQLRAPFAPLVVSARIRYQGIRLWARRLPIVPRPPAQPSRPLVEQSATSRAEIVLNQKGHR</sequence>
<protein>
    <recommendedName>
        <fullName evidence="3">DUF1365 domain-containing protein</fullName>
    </recommendedName>
</protein>
<dbReference type="AlphaFoldDB" id="L7KKV4"/>
<dbReference type="RefSeq" id="WP_005175239.1">
    <property type="nucleotide sequence ID" value="NZ_BANR01000011.1"/>
</dbReference>
<organism evidence="1 2">
    <name type="scientific">Gordonia aichiensis NBRC 108223</name>
    <dbReference type="NCBI Taxonomy" id="1220583"/>
    <lineage>
        <taxon>Bacteria</taxon>
        <taxon>Bacillati</taxon>
        <taxon>Actinomycetota</taxon>
        <taxon>Actinomycetes</taxon>
        <taxon>Mycobacteriales</taxon>
        <taxon>Gordoniaceae</taxon>
        <taxon>Gordonia</taxon>
    </lineage>
</organism>
<dbReference type="OrthoDB" id="9778801at2"/>
<accession>L7KKV4</accession>
<reference evidence="1 2" key="1">
    <citation type="submission" date="2012-12" db="EMBL/GenBank/DDBJ databases">
        <title>Whole genome shotgun sequence of Gordonia aichiensis NBRC 108223.</title>
        <authorList>
            <person name="Isaki-Nakamura S."/>
            <person name="Hosoyama A."/>
            <person name="Tsuchikane K."/>
            <person name="Ando Y."/>
            <person name="Baba S."/>
            <person name="Ohji S."/>
            <person name="Hamada M."/>
            <person name="Tamura T."/>
            <person name="Yamazoe A."/>
            <person name="Yamazaki S."/>
            <person name="Fujita N."/>
        </authorList>
    </citation>
    <scope>NUCLEOTIDE SEQUENCE [LARGE SCALE GENOMIC DNA]</scope>
    <source>
        <strain evidence="1 2">NBRC 108223</strain>
    </source>
</reference>
<evidence type="ECO:0000313" key="2">
    <source>
        <dbReference type="Proteomes" id="UP000010988"/>
    </source>
</evidence>
<keyword evidence="2" id="KW-1185">Reference proteome</keyword>
<comment type="caution">
    <text evidence="1">The sequence shown here is derived from an EMBL/GenBank/DDBJ whole genome shotgun (WGS) entry which is preliminary data.</text>
</comment>
<evidence type="ECO:0008006" key="3">
    <source>
        <dbReference type="Google" id="ProtNLM"/>
    </source>
</evidence>
<dbReference type="STRING" id="1220583.GOACH_11_00440"/>